<sequence>MSVKTMADMKPGEVGTVVALHGSGNIKHRLIDMGIVKGTEVRMVKYAPLADPIEIKVKNFELSLRVSEAKTIDVEVK</sequence>
<dbReference type="eggNOG" id="COG1918">
    <property type="taxonomic scope" value="Bacteria"/>
</dbReference>
<proteinExistence type="predicted"/>
<name>A0A096AJW5_9FIRM</name>
<reference evidence="3 4" key="1">
    <citation type="submission" date="2014-07" db="EMBL/GenBank/DDBJ databases">
        <authorList>
            <person name="McCorrison J."/>
            <person name="Sanka R."/>
            <person name="Torralba M."/>
            <person name="Gillis M."/>
            <person name="Haft D.H."/>
            <person name="Methe B."/>
            <person name="Sutton G."/>
            <person name="Nelson K.E."/>
        </authorList>
    </citation>
    <scope>NUCLEOTIDE SEQUENCE [LARGE SCALE GENOMIC DNA]</scope>
    <source>
        <strain evidence="3 4">DNF00314</strain>
    </source>
</reference>
<dbReference type="PANTHER" id="PTHR42954">
    <property type="entry name" value="FE(2+) TRANSPORT PROTEIN A"/>
    <property type="match status" value="1"/>
</dbReference>
<comment type="caution">
    <text evidence="3">The sequence shown here is derived from an EMBL/GenBank/DDBJ whole genome shotgun (WGS) entry which is preliminary data.</text>
</comment>
<dbReference type="InterPro" id="IPR007167">
    <property type="entry name" value="Fe-transptr_FeoA-like"/>
</dbReference>
<evidence type="ECO:0000259" key="2">
    <source>
        <dbReference type="SMART" id="SM00899"/>
    </source>
</evidence>
<dbReference type="GO" id="GO:0046914">
    <property type="term" value="F:transition metal ion binding"/>
    <property type="evidence" value="ECO:0007669"/>
    <property type="project" value="InterPro"/>
</dbReference>
<evidence type="ECO:0000256" key="1">
    <source>
        <dbReference type="ARBA" id="ARBA00023004"/>
    </source>
</evidence>
<evidence type="ECO:0000313" key="3">
    <source>
        <dbReference type="EMBL" id="KGF46906.1"/>
    </source>
</evidence>
<evidence type="ECO:0000313" key="4">
    <source>
        <dbReference type="Proteomes" id="UP000029628"/>
    </source>
</evidence>
<dbReference type="InterPro" id="IPR038157">
    <property type="entry name" value="FeoA_core_dom"/>
</dbReference>
<keyword evidence="4" id="KW-1185">Reference proteome</keyword>
<dbReference type="Pfam" id="PF04023">
    <property type="entry name" value="FeoA"/>
    <property type="match status" value="1"/>
</dbReference>
<dbReference type="EMBL" id="JRNT01000024">
    <property type="protein sequence ID" value="KGF46906.1"/>
    <property type="molecule type" value="Genomic_DNA"/>
</dbReference>
<dbReference type="AlphaFoldDB" id="A0A096AJW5"/>
<dbReference type="Proteomes" id="UP000029628">
    <property type="component" value="Unassembled WGS sequence"/>
</dbReference>
<dbReference type="SUPFAM" id="SSF50037">
    <property type="entry name" value="C-terminal domain of transcriptional repressors"/>
    <property type="match status" value="1"/>
</dbReference>
<dbReference type="InterPro" id="IPR008988">
    <property type="entry name" value="Transcriptional_repressor_C"/>
</dbReference>
<dbReference type="PANTHER" id="PTHR42954:SF2">
    <property type="entry name" value="FE(2+) TRANSPORT PROTEIN A"/>
    <property type="match status" value="1"/>
</dbReference>
<accession>A0A096AJW5</accession>
<dbReference type="InterPro" id="IPR052713">
    <property type="entry name" value="FeoA"/>
</dbReference>
<keyword evidence="1" id="KW-0408">Iron</keyword>
<gene>
    <name evidence="3" type="ORF">HMPREF0872_06620</name>
</gene>
<dbReference type="SMART" id="SM00899">
    <property type="entry name" value="FeoA"/>
    <property type="match status" value="1"/>
</dbReference>
<dbReference type="Gene3D" id="2.30.30.90">
    <property type="match status" value="1"/>
</dbReference>
<protein>
    <submittedName>
        <fullName evidence="3">Iron transporter FeoA</fullName>
    </submittedName>
</protein>
<organism evidence="3 4">
    <name type="scientific">Veillonella montpellierensis DNF00314</name>
    <dbReference type="NCBI Taxonomy" id="1401067"/>
    <lineage>
        <taxon>Bacteria</taxon>
        <taxon>Bacillati</taxon>
        <taxon>Bacillota</taxon>
        <taxon>Negativicutes</taxon>
        <taxon>Veillonellales</taxon>
        <taxon>Veillonellaceae</taxon>
        <taxon>Veillonella</taxon>
    </lineage>
</organism>
<feature type="domain" description="Ferrous iron transporter FeoA-like" evidence="2">
    <location>
        <begin position="4"/>
        <end position="76"/>
    </location>
</feature>